<protein>
    <recommendedName>
        <fullName evidence="3">DUF4221 domain-containing protein</fullName>
    </recommendedName>
</protein>
<dbReference type="Proteomes" id="UP001167796">
    <property type="component" value="Unassembled WGS sequence"/>
</dbReference>
<dbReference type="RefSeq" id="WP_305011097.1">
    <property type="nucleotide sequence ID" value="NZ_JAUQSX010000004.1"/>
</dbReference>
<proteinExistence type="predicted"/>
<organism evidence="1 2">
    <name type="scientific">Hymenobacter mellowenesis</name>
    <dbReference type="NCBI Taxonomy" id="3063995"/>
    <lineage>
        <taxon>Bacteria</taxon>
        <taxon>Pseudomonadati</taxon>
        <taxon>Bacteroidota</taxon>
        <taxon>Cytophagia</taxon>
        <taxon>Cytophagales</taxon>
        <taxon>Hymenobacteraceae</taxon>
        <taxon>Hymenobacter</taxon>
    </lineage>
</organism>
<gene>
    <name evidence="1" type="ORF">Q5H92_08560</name>
</gene>
<dbReference type="PROSITE" id="PS51257">
    <property type="entry name" value="PROKAR_LIPOPROTEIN"/>
    <property type="match status" value="1"/>
</dbReference>
<evidence type="ECO:0000313" key="2">
    <source>
        <dbReference type="Proteomes" id="UP001167796"/>
    </source>
</evidence>
<dbReference type="EMBL" id="JAUQSX010000004">
    <property type="protein sequence ID" value="MDO7846405.1"/>
    <property type="molecule type" value="Genomic_DNA"/>
</dbReference>
<comment type="caution">
    <text evidence="1">The sequence shown here is derived from an EMBL/GenBank/DDBJ whole genome shotgun (WGS) entry which is preliminary data.</text>
</comment>
<keyword evidence="2" id="KW-1185">Reference proteome</keyword>
<dbReference type="InterPro" id="IPR015943">
    <property type="entry name" value="WD40/YVTN_repeat-like_dom_sf"/>
</dbReference>
<dbReference type="Gene3D" id="2.130.10.10">
    <property type="entry name" value="YVTN repeat-like/Quinoprotein amine dehydrogenase"/>
    <property type="match status" value="1"/>
</dbReference>
<reference evidence="1" key="1">
    <citation type="submission" date="2023-07" db="EMBL/GenBank/DDBJ databases">
        <authorList>
            <person name="Kim M.K."/>
        </authorList>
    </citation>
    <scope>NUCLEOTIDE SEQUENCE</scope>
    <source>
        <strain evidence="1">M29</strain>
    </source>
</reference>
<dbReference type="SUPFAM" id="SSF110296">
    <property type="entry name" value="Oligoxyloglucan reducing end-specific cellobiohydrolase"/>
    <property type="match status" value="1"/>
</dbReference>
<sequence>MRYPHASAAPLLAAILLLSSCKKETEIIVEKEVVKQSSWSEVPSLYGLARVILSTGSNGQSIYLQQPRAFTRFNSQAGLKGLVTTAGPFPADVEARLPIGRDIFAYPDMDSLLTIVRNNDILTSQFYVSLRRFDPAATRFNTRLFSLSKCMAINRNNYLLAPYENTRPDRAYTFLLAAVTPGSAGTPLTASTRKVVIPKLPFVGGYLRNLEAIDDYFLVNLGSDGIFKIKQDGSFRQVYASALADAFYKWNNTVYAPLEYNEMLTSTDNGDTWTRSTGVPLQFALASYYTVRDSLVFTHAGGLYTLRWNGPRYTMRPLKNDGLERATITGIEYLRDTVYVATTSGLFARPVKTFFEKQQ</sequence>
<accession>A0ABT9A983</accession>
<name>A0ABT9A983_9BACT</name>
<evidence type="ECO:0008006" key="3">
    <source>
        <dbReference type="Google" id="ProtNLM"/>
    </source>
</evidence>
<evidence type="ECO:0000313" key="1">
    <source>
        <dbReference type="EMBL" id="MDO7846405.1"/>
    </source>
</evidence>